<name>A0A1E3X886_9BACT</name>
<gene>
    <name evidence="1" type="ORF">SCARUB_03023</name>
</gene>
<evidence type="ECO:0000313" key="1">
    <source>
        <dbReference type="EMBL" id="ODS31846.1"/>
    </source>
</evidence>
<dbReference type="EMBL" id="MAYW01000091">
    <property type="protein sequence ID" value="ODS31846.1"/>
    <property type="molecule type" value="Genomic_DNA"/>
</dbReference>
<proteinExistence type="predicted"/>
<protein>
    <submittedName>
        <fullName evidence="1">Uncharacterized protein</fullName>
    </submittedName>
</protein>
<sequence length="71" mass="8116">MLLPGAHYSLHIIFTRRFIRRAEPFARHSEPKAKNLVEAQDKLREESTYHTKILRGACPEQDSSVAIAPSE</sequence>
<accession>A0A1E3X886</accession>
<organism evidence="1 2">
    <name type="scientific">Candidatus Scalindua rubra</name>
    <dbReference type="NCBI Taxonomy" id="1872076"/>
    <lineage>
        <taxon>Bacteria</taxon>
        <taxon>Pseudomonadati</taxon>
        <taxon>Planctomycetota</taxon>
        <taxon>Candidatus Brocadiia</taxon>
        <taxon>Candidatus Brocadiales</taxon>
        <taxon>Candidatus Scalinduaceae</taxon>
        <taxon>Candidatus Scalindua</taxon>
    </lineage>
</organism>
<comment type="caution">
    <text evidence="1">The sequence shown here is derived from an EMBL/GenBank/DDBJ whole genome shotgun (WGS) entry which is preliminary data.</text>
</comment>
<dbReference type="Proteomes" id="UP000094056">
    <property type="component" value="Unassembled WGS sequence"/>
</dbReference>
<reference evidence="1 2" key="1">
    <citation type="submission" date="2016-07" db="EMBL/GenBank/DDBJ databases">
        <title>Draft genome of Scalindua rubra, obtained from a brine-seawater interface in the Red Sea, sheds light on salt adaptation in anammox bacteria.</title>
        <authorList>
            <person name="Speth D.R."/>
            <person name="Lagkouvardos I."/>
            <person name="Wang Y."/>
            <person name="Qian P.-Y."/>
            <person name="Dutilh B.E."/>
            <person name="Jetten M.S."/>
        </authorList>
    </citation>
    <scope>NUCLEOTIDE SEQUENCE [LARGE SCALE GENOMIC DNA]</scope>
    <source>
        <strain evidence="1">BSI-1</strain>
    </source>
</reference>
<evidence type="ECO:0000313" key="2">
    <source>
        <dbReference type="Proteomes" id="UP000094056"/>
    </source>
</evidence>
<dbReference type="AlphaFoldDB" id="A0A1E3X886"/>